<sequence length="336" mass="39254">MTTDTSKNPYKWIQKELETLDPYVDYENIYRLVTCYGTNDFINNLIYTLIFPNFVVWEWGARVVWREDGGKVFGSATARVEETQTKNDTWWWHGPSDPRTQKSVEIINQRHAYWNKRYPGDFAHNEDYVYTLAFSAVFMHRLRLRPGLSGVPEKVKIANYLFMTDMGKLFYSLTPDGSHVPLKDWPVDFDGLIAYCEIVENADKPGSDQGHMIASAIYEHFAFRWFSPPFRWLGRAISKSLSLPSTLATHRIQPPNPILKWLILTVSGWLLWLMEMFGPDPTVAFLPEWEQMPKDKMAERKKEQNGIDRRFSEYFAAMPQNQGMGCPFQMTMKMKN</sequence>
<comment type="caution">
    <text evidence="1">The sequence shown here is derived from an EMBL/GenBank/DDBJ whole genome shotgun (WGS) entry which is preliminary data.</text>
</comment>
<evidence type="ECO:0000313" key="1">
    <source>
        <dbReference type="EMBL" id="CAJ2505016.1"/>
    </source>
</evidence>
<dbReference type="Proteomes" id="UP001295740">
    <property type="component" value="Unassembled WGS sequence"/>
</dbReference>
<proteinExistence type="predicted"/>
<organism evidence="1 2">
    <name type="scientific">Anthostomella pinea</name>
    <dbReference type="NCBI Taxonomy" id="933095"/>
    <lineage>
        <taxon>Eukaryota</taxon>
        <taxon>Fungi</taxon>
        <taxon>Dikarya</taxon>
        <taxon>Ascomycota</taxon>
        <taxon>Pezizomycotina</taxon>
        <taxon>Sordariomycetes</taxon>
        <taxon>Xylariomycetidae</taxon>
        <taxon>Xylariales</taxon>
        <taxon>Xylariaceae</taxon>
        <taxon>Anthostomella</taxon>
    </lineage>
</organism>
<reference evidence="1" key="1">
    <citation type="submission" date="2023-10" db="EMBL/GenBank/DDBJ databases">
        <authorList>
            <person name="Hackl T."/>
        </authorList>
    </citation>
    <scope>NUCLEOTIDE SEQUENCE</scope>
</reference>
<dbReference type="EMBL" id="CAUWAG010000007">
    <property type="protein sequence ID" value="CAJ2505016.1"/>
    <property type="molecule type" value="Genomic_DNA"/>
</dbReference>
<dbReference type="AlphaFoldDB" id="A0AAI8VI26"/>
<keyword evidence="2" id="KW-1185">Reference proteome</keyword>
<evidence type="ECO:0000313" key="2">
    <source>
        <dbReference type="Proteomes" id="UP001295740"/>
    </source>
</evidence>
<accession>A0AAI8VI26</accession>
<gene>
    <name evidence="1" type="ORF">KHLLAP_LOCUS5484</name>
</gene>
<name>A0AAI8VI26_9PEZI</name>
<protein>
    <submittedName>
        <fullName evidence="1">Uu.00g124100.m01.CDS01</fullName>
    </submittedName>
</protein>